<reference evidence="3" key="1">
    <citation type="submission" date="2015-04" db="EMBL/GenBank/DDBJ databases">
        <authorList>
            <person name="Mushtaq Mamoona"/>
        </authorList>
    </citation>
    <scope>NUCLEOTIDE SEQUENCE [LARGE SCALE GENOMIC DNA]</scope>
    <source>
        <strain evidence="3">AN4859/03</strain>
    </source>
</reference>
<dbReference type="AlphaFoldDB" id="A0A0G4K5C6"/>
<evidence type="ECO:0000313" key="3">
    <source>
        <dbReference type="Proteomes" id="UP000043763"/>
    </source>
</evidence>
<evidence type="ECO:0000313" key="2">
    <source>
        <dbReference type="EMBL" id="CRF32570.1"/>
    </source>
</evidence>
<dbReference type="RefSeq" id="WP_048594022.1">
    <property type="nucleotide sequence ID" value="NZ_CVLB01000001.1"/>
</dbReference>
<dbReference type="SMART" id="SM00901">
    <property type="entry name" value="FRG"/>
    <property type="match status" value="1"/>
</dbReference>
<dbReference type="InterPro" id="IPR014966">
    <property type="entry name" value="FRG-dom"/>
</dbReference>
<name>A0A0G4K5C6_9SPIR</name>
<gene>
    <name evidence="2" type="ORF">BRSU_0878</name>
</gene>
<dbReference type="EMBL" id="CVLB01000001">
    <property type="protein sequence ID" value="CRF32570.1"/>
    <property type="molecule type" value="Genomic_DNA"/>
</dbReference>
<sequence>MCKEINDIKEYLDYIEEFQNKFEYKDKKLVWYRGHADKEWELIPSIQRAKFNNDKEYLDNEELFRKEREFVNTFMSKAVMLDHKKPNINDYASWLTLMQHYGMPTRLLDWTESPLVALYFAISYRKEEKKDAIIFLLNPYELNKNQQLEDYTDSNGRKLQNDFVYNMYHNTIYTMVYSAFKRWELSSNISIRTPEDYKFNYRYCKLYDKIAACYPTHYDGRVYNQYSAFTVHNTMKKLENINNELINNDSKGFLDKIIIPSSKKKILLNDLKIMGITDSYIFPDFQHLSNNILDDKGIDR</sequence>
<keyword evidence="3" id="KW-1185">Reference proteome</keyword>
<organism evidence="2 3">
    <name type="scientific">Brachyspira suanatina</name>
    <dbReference type="NCBI Taxonomy" id="381802"/>
    <lineage>
        <taxon>Bacteria</taxon>
        <taxon>Pseudomonadati</taxon>
        <taxon>Spirochaetota</taxon>
        <taxon>Spirochaetia</taxon>
        <taxon>Brachyspirales</taxon>
        <taxon>Brachyspiraceae</taxon>
        <taxon>Brachyspira</taxon>
    </lineage>
</organism>
<protein>
    <recommendedName>
        <fullName evidence="1">FRG domain-containing protein</fullName>
    </recommendedName>
</protein>
<evidence type="ECO:0000259" key="1">
    <source>
        <dbReference type="SMART" id="SM00901"/>
    </source>
</evidence>
<feature type="domain" description="FRG" evidence="1">
    <location>
        <begin position="26"/>
        <end position="135"/>
    </location>
</feature>
<accession>A0A0G4K5C6</accession>
<dbReference type="Pfam" id="PF08867">
    <property type="entry name" value="FRG"/>
    <property type="match status" value="1"/>
</dbReference>
<dbReference type="Proteomes" id="UP000043763">
    <property type="component" value="Unassembled WGS sequence"/>
</dbReference>
<dbReference type="OrthoDB" id="9816036at2"/>
<proteinExistence type="predicted"/>